<feature type="domain" description="HTH tetR-type" evidence="6">
    <location>
        <begin position="30"/>
        <end position="89"/>
    </location>
</feature>
<reference evidence="8" key="1">
    <citation type="submission" date="2016-10" db="EMBL/GenBank/DDBJ databases">
        <authorList>
            <person name="Varghese N."/>
        </authorList>
    </citation>
    <scope>NUCLEOTIDE SEQUENCE [LARGE SCALE GENOMIC DNA]</scope>
    <source>
        <strain evidence="8">DSM 45096 / BCRC 16803 / CGMCC 4.1857 / CIP 109030 / JCM 12277 / KCTC 19219 / NBRC 100920 / 33214</strain>
    </source>
</reference>
<evidence type="ECO:0000256" key="3">
    <source>
        <dbReference type="ARBA" id="ARBA00023163"/>
    </source>
</evidence>
<dbReference type="PROSITE" id="PS50977">
    <property type="entry name" value="HTH_TETR_2"/>
    <property type="match status" value="1"/>
</dbReference>
<dbReference type="Gene3D" id="1.10.357.10">
    <property type="entry name" value="Tetracycline Repressor, domain 2"/>
    <property type="match status" value="1"/>
</dbReference>
<feature type="region of interest" description="Disordered" evidence="5">
    <location>
        <begin position="1"/>
        <end position="26"/>
    </location>
</feature>
<gene>
    <name evidence="7" type="ORF">SAMN05414137_13418</name>
</gene>
<dbReference type="GO" id="GO:0003700">
    <property type="term" value="F:DNA-binding transcription factor activity"/>
    <property type="evidence" value="ECO:0007669"/>
    <property type="project" value="TreeGrafter"/>
</dbReference>
<keyword evidence="2 4" id="KW-0238">DNA-binding</keyword>
<dbReference type="OrthoDB" id="3192968at2"/>
<keyword evidence="3" id="KW-0804">Transcription</keyword>
<dbReference type="Pfam" id="PF21597">
    <property type="entry name" value="TetR_C_43"/>
    <property type="match status" value="1"/>
</dbReference>
<dbReference type="Proteomes" id="UP000183015">
    <property type="component" value="Unassembled WGS sequence"/>
</dbReference>
<dbReference type="EMBL" id="FOAZ01000034">
    <property type="protein sequence ID" value="SEM55846.1"/>
    <property type="molecule type" value="Genomic_DNA"/>
</dbReference>
<proteinExistence type="predicted"/>
<dbReference type="SUPFAM" id="SSF46689">
    <property type="entry name" value="Homeodomain-like"/>
    <property type="match status" value="1"/>
</dbReference>
<evidence type="ECO:0000256" key="2">
    <source>
        <dbReference type="ARBA" id="ARBA00023125"/>
    </source>
</evidence>
<evidence type="ECO:0000313" key="7">
    <source>
        <dbReference type="EMBL" id="SEM55846.1"/>
    </source>
</evidence>
<evidence type="ECO:0000259" key="6">
    <source>
        <dbReference type="PROSITE" id="PS50977"/>
    </source>
</evidence>
<dbReference type="Pfam" id="PF00440">
    <property type="entry name" value="TetR_N"/>
    <property type="match status" value="1"/>
</dbReference>
<dbReference type="STRING" id="235985.SAMN05414137_13418"/>
<evidence type="ECO:0000256" key="1">
    <source>
        <dbReference type="ARBA" id="ARBA00023015"/>
    </source>
</evidence>
<protein>
    <submittedName>
        <fullName evidence="7">DNA-binding transcriptional regulator, AcrR family</fullName>
    </submittedName>
</protein>
<dbReference type="SUPFAM" id="SSF48498">
    <property type="entry name" value="Tetracyclin repressor-like, C-terminal domain"/>
    <property type="match status" value="1"/>
</dbReference>
<dbReference type="InterPro" id="IPR050109">
    <property type="entry name" value="HTH-type_TetR-like_transc_reg"/>
</dbReference>
<dbReference type="GO" id="GO:0000976">
    <property type="term" value="F:transcription cis-regulatory region binding"/>
    <property type="evidence" value="ECO:0007669"/>
    <property type="project" value="TreeGrafter"/>
</dbReference>
<dbReference type="PANTHER" id="PTHR30055:SF234">
    <property type="entry name" value="HTH-TYPE TRANSCRIPTIONAL REGULATOR BETI"/>
    <property type="match status" value="1"/>
</dbReference>
<dbReference type="InterPro" id="IPR009057">
    <property type="entry name" value="Homeodomain-like_sf"/>
</dbReference>
<name>A0A1H7ZC12_STRJI</name>
<keyword evidence="1" id="KW-0805">Transcription regulation</keyword>
<dbReference type="eggNOG" id="COG1309">
    <property type="taxonomic scope" value="Bacteria"/>
</dbReference>
<evidence type="ECO:0000256" key="4">
    <source>
        <dbReference type="PROSITE-ProRule" id="PRU00335"/>
    </source>
</evidence>
<dbReference type="InterPro" id="IPR001647">
    <property type="entry name" value="HTH_TetR"/>
</dbReference>
<accession>A0A1H7ZC12</accession>
<dbReference type="PANTHER" id="PTHR30055">
    <property type="entry name" value="HTH-TYPE TRANSCRIPTIONAL REGULATOR RUTR"/>
    <property type="match status" value="1"/>
</dbReference>
<organism evidence="7 8">
    <name type="scientific">Streptacidiphilus jiangxiensis</name>
    <dbReference type="NCBI Taxonomy" id="235985"/>
    <lineage>
        <taxon>Bacteria</taxon>
        <taxon>Bacillati</taxon>
        <taxon>Actinomycetota</taxon>
        <taxon>Actinomycetes</taxon>
        <taxon>Kitasatosporales</taxon>
        <taxon>Streptomycetaceae</taxon>
        <taxon>Streptacidiphilus</taxon>
    </lineage>
</organism>
<feature type="compositionally biased region" description="Low complexity" evidence="5">
    <location>
        <begin position="8"/>
        <end position="22"/>
    </location>
</feature>
<dbReference type="PRINTS" id="PR00455">
    <property type="entry name" value="HTHTETR"/>
</dbReference>
<evidence type="ECO:0000313" key="8">
    <source>
        <dbReference type="Proteomes" id="UP000183015"/>
    </source>
</evidence>
<sequence length="235" mass="25646">MTMNDSQGRAAAAAGTATARTGKGLRRDAAENRARLLRAAWEAFAEHGADAGVEEIARRAGVGMGTLYRRFPTKDALINELSEVIFESILEYARMSAALGTDRAPGAPSGLEESLFHMGEVMASHHGCLARLWQASPPPEQDERRTELWQLMGQMLDQAKATGDVRPELTLTDVYLSVLALRSLIDDTAGTGPDLWRRYLEVVLAGFRPTPGARPLAYQPADDTLVTRGIPKHRH</sequence>
<dbReference type="InterPro" id="IPR049445">
    <property type="entry name" value="TetR_SbtR-like_C"/>
</dbReference>
<evidence type="ECO:0000256" key="5">
    <source>
        <dbReference type="SAM" id="MobiDB-lite"/>
    </source>
</evidence>
<dbReference type="AlphaFoldDB" id="A0A1H7ZC12"/>
<feature type="DNA-binding region" description="H-T-H motif" evidence="4">
    <location>
        <begin position="52"/>
        <end position="71"/>
    </location>
</feature>
<dbReference type="InterPro" id="IPR036271">
    <property type="entry name" value="Tet_transcr_reg_TetR-rel_C_sf"/>
</dbReference>
<keyword evidence="8" id="KW-1185">Reference proteome</keyword>